<gene>
    <name evidence="2" type="ORF">GCM10010468_49800</name>
</gene>
<keyword evidence="3" id="KW-1185">Reference proteome</keyword>
<accession>A0ABP6QF99</accession>
<feature type="compositionally biased region" description="Acidic residues" evidence="1">
    <location>
        <begin position="1"/>
        <end position="10"/>
    </location>
</feature>
<protein>
    <submittedName>
        <fullName evidence="2">Uncharacterized protein</fullName>
    </submittedName>
</protein>
<comment type="caution">
    <text evidence="2">The sequence shown here is derived from an EMBL/GenBank/DDBJ whole genome shotgun (WGS) entry which is preliminary data.</text>
</comment>
<dbReference type="EMBL" id="BAAAUV010000013">
    <property type="protein sequence ID" value="GAA3223336.1"/>
    <property type="molecule type" value="Genomic_DNA"/>
</dbReference>
<reference evidence="3" key="1">
    <citation type="journal article" date="2019" name="Int. J. Syst. Evol. Microbiol.">
        <title>The Global Catalogue of Microorganisms (GCM) 10K type strain sequencing project: providing services to taxonomists for standard genome sequencing and annotation.</title>
        <authorList>
            <consortium name="The Broad Institute Genomics Platform"/>
            <consortium name="The Broad Institute Genome Sequencing Center for Infectious Disease"/>
            <person name="Wu L."/>
            <person name="Ma J."/>
        </authorList>
    </citation>
    <scope>NUCLEOTIDE SEQUENCE [LARGE SCALE GENOMIC DNA]</scope>
    <source>
        <strain evidence="3">JCM 9377</strain>
    </source>
</reference>
<evidence type="ECO:0000256" key="1">
    <source>
        <dbReference type="SAM" id="MobiDB-lite"/>
    </source>
</evidence>
<feature type="region of interest" description="Disordered" evidence="1">
    <location>
        <begin position="1"/>
        <end position="27"/>
    </location>
</feature>
<dbReference type="Proteomes" id="UP001501237">
    <property type="component" value="Unassembled WGS sequence"/>
</dbReference>
<evidence type="ECO:0000313" key="3">
    <source>
        <dbReference type="Proteomes" id="UP001501237"/>
    </source>
</evidence>
<proteinExistence type="predicted"/>
<name>A0ABP6QF99_9ACTN</name>
<evidence type="ECO:0000313" key="2">
    <source>
        <dbReference type="EMBL" id="GAA3223336.1"/>
    </source>
</evidence>
<organism evidence="2 3">
    <name type="scientific">Actinocorallia longicatena</name>
    <dbReference type="NCBI Taxonomy" id="111803"/>
    <lineage>
        <taxon>Bacteria</taxon>
        <taxon>Bacillati</taxon>
        <taxon>Actinomycetota</taxon>
        <taxon>Actinomycetes</taxon>
        <taxon>Streptosporangiales</taxon>
        <taxon>Thermomonosporaceae</taxon>
        <taxon>Actinocorallia</taxon>
    </lineage>
</organism>
<sequence>MGFAVDEDGGDVAAQEGHGDDVGAEGGGLRLRHANLQSVVDGWLAPVLFLQVGALRLPSPGP</sequence>